<feature type="non-terminal residue" evidence="4">
    <location>
        <position position="1"/>
    </location>
</feature>
<dbReference type="Proteomes" id="UP000265520">
    <property type="component" value="Unassembled WGS sequence"/>
</dbReference>
<dbReference type="AlphaFoldDB" id="A0A392P1Y3"/>
<dbReference type="InterPro" id="IPR056188">
    <property type="entry name" value="NOMO_6th"/>
</dbReference>
<feature type="domain" description="NOMO seventh transthyretin-like" evidence="2">
    <location>
        <begin position="91"/>
        <end position="154"/>
    </location>
</feature>
<reference evidence="4 5" key="1">
    <citation type="journal article" date="2018" name="Front. Plant Sci.">
        <title>Red Clover (Trifolium pratense) and Zigzag Clover (T. medium) - A Picture of Genomic Similarities and Differences.</title>
        <authorList>
            <person name="Dluhosova J."/>
            <person name="Istvanek J."/>
            <person name="Nedelnik J."/>
            <person name="Repkova J."/>
        </authorList>
    </citation>
    <scope>NUCLEOTIDE SEQUENCE [LARGE SCALE GENOMIC DNA]</scope>
    <source>
        <strain evidence="5">cv. 10/8</strain>
        <tissue evidence="4">Leaf</tissue>
    </source>
</reference>
<evidence type="ECO:0000313" key="5">
    <source>
        <dbReference type="Proteomes" id="UP000265520"/>
    </source>
</evidence>
<dbReference type="EMBL" id="LXQA010056598">
    <property type="protein sequence ID" value="MCI04815.1"/>
    <property type="molecule type" value="Genomic_DNA"/>
</dbReference>
<dbReference type="Pfam" id="PF23196">
    <property type="entry name" value="NOMO_6th"/>
    <property type="match status" value="1"/>
</dbReference>
<dbReference type="InterPro" id="IPR051417">
    <property type="entry name" value="SDr/BOS_complex"/>
</dbReference>
<dbReference type="InterPro" id="IPR056319">
    <property type="entry name" value="NOMO_7th"/>
</dbReference>
<dbReference type="PANTHER" id="PTHR23303">
    <property type="entry name" value="CARBOXYPEPTIDASE REGULATORY REGION-CONTAINING"/>
    <property type="match status" value="1"/>
</dbReference>
<keyword evidence="1" id="KW-0732">Signal</keyword>
<evidence type="ECO:0000259" key="2">
    <source>
        <dbReference type="Pfam" id="PF23141"/>
    </source>
</evidence>
<name>A0A392P1Y3_9FABA</name>
<accession>A0A392P1Y3</accession>
<dbReference type="PANTHER" id="PTHR23303:SF14">
    <property type="entry name" value="BOS COMPLEX SUBUNIT NOMO1-RELATED"/>
    <property type="match status" value="1"/>
</dbReference>
<comment type="caution">
    <text evidence="4">The sequence shown here is derived from an EMBL/GenBank/DDBJ whole genome shotgun (WGS) entry which is preliminary data.</text>
</comment>
<keyword evidence="5" id="KW-1185">Reference proteome</keyword>
<proteinExistence type="predicted"/>
<dbReference type="Pfam" id="PF23141">
    <property type="entry name" value="Ig_NOMO"/>
    <property type="match status" value="1"/>
</dbReference>
<evidence type="ECO:0000259" key="3">
    <source>
        <dbReference type="Pfam" id="PF23196"/>
    </source>
</evidence>
<feature type="domain" description="NOMO sixth transthyretin-like" evidence="3">
    <location>
        <begin position="31"/>
        <end position="70"/>
    </location>
</feature>
<evidence type="ECO:0000313" key="4">
    <source>
        <dbReference type="EMBL" id="MCI04815.1"/>
    </source>
</evidence>
<organism evidence="4 5">
    <name type="scientific">Trifolium medium</name>
    <dbReference type="NCBI Taxonomy" id="97028"/>
    <lineage>
        <taxon>Eukaryota</taxon>
        <taxon>Viridiplantae</taxon>
        <taxon>Streptophyta</taxon>
        <taxon>Embryophyta</taxon>
        <taxon>Tracheophyta</taxon>
        <taxon>Spermatophyta</taxon>
        <taxon>Magnoliopsida</taxon>
        <taxon>eudicotyledons</taxon>
        <taxon>Gunneridae</taxon>
        <taxon>Pentapetalae</taxon>
        <taxon>rosids</taxon>
        <taxon>fabids</taxon>
        <taxon>Fabales</taxon>
        <taxon>Fabaceae</taxon>
        <taxon>Papilionoideae</taxon>
        <taxon>50 kb inversion clade</taxon>
        <taxon>NPAAA clade</taxon>
        <taxon>Hologalegina</taxon>
        <taxon>IRL clade</taxon>
        <taxon>Trifolieae</taxon>
        <taxon>Trifolium</taxon>
    </lineage>
</organism>
<evidence type="ECO:0000256" key="1">
    <source>
        <dbReference type="ARBA" id="ARBA00022729"/>
    </source>
</evidence>
<protein>
    <submittedName>
        <fullName evidence="4">Nodal modulator 1-like</fullName>
    </submittedName>
</protein>
<sequence>CKEKCDPSVSVTLVRHVGKHNEERKTISLTSESSEFLFSDVIPGKYRLEVKHSTPESVTTEDNWCWEKSFIDVNVGAEDLEGIVFVQKGYWVNVISTHDVDGSITQPDGSTVNLKIRKGSQHICVESPGIHEFSFIDSCIFFGSSSVKIDTSNLLV</sequence>
<dbReference type="GO" id="GO:0005789">
    <property type="term" value="C:endoplasmic reticulum membrane"/>
    <property type="evidence" value="ECO:0007669"/>
    <property type="project" value="TreeGrafter"/>
</dbReference>